<keyword evidence="3" id="KW-1185">Reference proteome</keyword>
<dbReference type="EMBL" id="JBHFFA010000007">
    <property type="protein sequence ID" value="KAL2614188.1"/>
    <property type="molecule type" value="Genomic_DNA"/>
</dbReference>
<evidence type="ECO:0000313" key="3">
    <source>
        <dbReference type="Proteomes" id="UP001605036"/>
    </source>
</evidence>
<reference evidence="2 3" key="1">
    <citation type="submission" date="2024-09" db="EMBL/GenBank/DDBJ databases">
        <title>Chromosome-scale assembly of Riccia fluitans.</title>
        <authorList>
            <person name="Paukszto L."/>
            <person name="Sawicki J."/>
            <person name="Karawczyk K."/>
            <person name="Piernik-Szablinska J."/>
            <person name="Szczecinska M."/>
            <person name="Mazdziarz M."/>
        </authorList>
    </citation>
    <scope>NUCLEOTIDE SEQUENCE [LARGE SCALE GENOMIC DNA]</scope>
    <source>
        <strain evidence="2">Rf_01</strain>
        <tissue evidence="2">Aerial parts of the thallus</tissue>
    </source>
</reference>
<accession>A0ABD1Y364</accession>
<dbReference type="Proteomes" id="UP001605036">
    <property type="component" value="Unassembled WGS sequence"/>
</dbReference>
<evidence type="ECO:0000313" key="2">
    <source>
        <dbReference type="EMBL" id="KAL2614188.1"/>
    </source>
</evidence>
<comment type="caution">
    <text evidence="2">The sequence shown here is derived from an EMBL/GenBank/DDBJ whole genome shotgun (WGS) entry which is preliminary data.</text>
</comment>
<sequence length="144" mass="16625">MASGSCRRRGKLPELPEEGGLMPEVPPLPPKKGRPGPSQTQEEKTARLIENAEMRHAWFIWFVFRKNLDECRRLYWTPGTDKGRERLVGKLIELAMETFTKASVDPECFGFGQSLMEIHERLTKYVKSIPGHLLEQYNLWLKSP</sequence>
<organism evidence="2 3">
    <name type="scientific">Riccia fluitans</name>
    <dbReference type="NCBI Taxonomy" id="41844"/>
    <lineage>
        <taxon>Eukaryota</taxon>
        <taxon>Viridiplantae</taxon>
        <taxon>Streptophyta</taxon>
        <taxon>Embryophyta</taxon>
        <taxon>Marchantiophyta</taxon>
        <taxon>Marchantiopsida</taxon>
        <taxon>Marchantiidae</taxon>
        <taxon>Marchantiales</taxon>
        <taxon>Ricciaceae</taxon>
        <taxon>Riccia</taxon>
    </lineage>
</organism>
<dbReference type="AlphaFoldDB" id="A0ABD1Y364"/>
<proteinExistence type="predicted"/>
<feature type="region of interest" description="Disordered" evidence="1">
    <location>
        <begin position="1"/>
        <end position="45"/>
    </location>
</feature>
<protein>
    <submittedName>
        <fullName evidence="2">Uncharacterized protein</fullName>
    </submittedName>
</protein>
<evidence type="ECO:0000256" key="1">
    <source>
        <dbReference type="SAM" id="MobiDB-lite"/>
    </source>
</evidence>
<gene>
    <name evidence="2" type="ORF">R1flu_025880</name>
</gene>
<feature type="compositionally biased region" description="Basic residues" evidence="1">
    <location>
        <begin position="1"/>
        <end position="10"/>
    </location>
</feature>
<name>A0ABD1Y364_9MARC</name>